<evidence type="ECO:0000313" key="3">
    <source>
        <dbReference type="Proteomes" id="UP000198656"/>
    </source>
</evidence>
<protein>
    <submittedName>
        <fullName evidence="2">Peptidase family M23</fullName>
    </submittedName>
</protein>
<dbReference type="STRING" id="1121419.SAMN05443529_104137"/>
<name>A0A1G7VL77_9FIRM</name>
<feature type="domain" description="M23ase beta-sheet core" evidence="1">
    <location>
        <begin position="78"/>
        <end position="187"/>
    </location>
</feature>
<organism evidence="2 3">
    <name type="scientific">Desulfosporosinus hippei DSM 8344</name>
    <dbReference type="NCBI Taxonomy" id="1121419"/>
    <lineage>
        <taxon>Bacteria</taxon>
        <taxon>Bacillati</taxon>
        <taxon>Bacillota</taxon>
        <taxon>Clostridia</taxon>
        <taxon>Eubacteriales</taxon>
        <taxon>Desulfitobacteriaceae</taxon>
        <taxon>Desulfosporosinus</taxon>
    </lineage>
</organism>
<evidence type="ECO:0000313" key="2">
    <source>
        <dbReference type="EMBL" id="SDG59660.1"/>
    </source>
</evidence>
<evidence type="ECO:0000259" key="1">
    <source>
        <dbReference type="Pfam" id="PF01551"/>
    </source>
</evidence>
<dbReference type="SUPFAM" id="SSF51261">
    <property type="entry name" value="Duplicated hybrid motif"/>
    <property type="match status" value="1"/>
</dbReference>
<dbReference type="CDD" id="cd12797">
    <property type="entry name" value="M23_peptidase"/>
    <property type="match status" value="1"/>
</dbReference>
<dbReference type="Gene3D" id="2.70.70.10">
    <property type="entry name" value="Glucose Permease (Domain IIA)"/>
    <property type="match status" value="1"/>
</dbReference>
<gene>
    <name evidence="2" type="ORF">SAMN05443529_104137</name>
</gene>
<dbReference type="AlphaFoldDB" id="A0A1G7VL77"/>
<dbReference type="Pfam" id="PF01551">
    <property type="entry name" value="Peptidase_M23"/>
    <property type="match status" value="1"/>
</dbReference>
<dbReference type="EMBL" id="FNCP01000004">
    <property type="protein sequence ID" value="SDG59660.1"/>
    <property type="molecule type" value="Genomic_DNA"/>
</dbReference>
<reference evidence="3" key="1">
    <citation type="submission" date="2016-10" db="EMBL/GenBank/DDBJ databases">
        <authorList>
            <person name="Varghese N."/>
            <person name="Submissions S."/>
        </authorList>
    </citation>
    <scope>NUCLEOTIDE SEQUENCE [LARGE SCALE GENOMIC DNA]</scope>
    <source>
        <strain evidence="3">DSM 8344</strain>
    </source>
</reference>
<keyword evidence="3" id="KW-1185">Reference proteome</keyword>
<dbReference type="PANTHER" id="PTHR21666">
    <property type="entry name" value="PEPTIDASE-RELATED"/>
    <property type="match status" value="1"/>
</dbReference>
<dbReference type="OrthoDB" id="9809488at2"/>
<dbReference type="Proteomes" id="UP000198656">
    <property type="component" value="Unassembled WGS sequence"/>
</dbReference>
<dbReference type="PANTHER" id="PTHR21666:SF270">
    <property type="entry name" value="MUREIN HYDROLASE ACTIVATOR ENVC"/>
    <property type="match status" value="1"/>
</dbReference>
<dbReference type="InterPro" id="IPR011055">
    <property type="entry name" value="Dup_hybrid_motif"/>
</dbReference>
<sequence>MKEIYKPIIVEFPLRGEWLAPNTPGKKIPSHGTDQLGTRYAYDFLQVDWKRKGWPSYRAHWLRYLLIGVPLNECYCWGQDVYAPCDGVIVRAEDGYKERARAHLLWDLFVAVKSAYAFNPRKDTIQSVAGNYIIMKCSNDVYAGLVHLQKGSIRVSIGQSVKKGDVIGKVGHSGNSFSPHLHFQLMDSSDILSARGLPCAFEQYESIKDGEWRKVYNGIPTDKDQIRFCAS</sequence>
<accession>A0A1G7VL77</accession>
<dbReference type="RefSeq" id="WP_092330800.1">
    <property type="nucleotide sequence ID" value="NZ_FNCP01000004.1"/>
</dbReference>
<proteinExistence type="predicted"/>
<dbReference type="GO" id="GO:0004222">
    <property type="term" value="F:metalloendopeptidase activity"/>
    <property type="evidence" value="ECO:0007669"/>
    <property type="project" value="TreeGrafter"/>
</dbReference>
<dbReference type="InterPro" id="IPR050570">
    <property type="entry name" value="Cell_wall_metabolism_enzyme"/>
</dbReference>
<dbReference type="InterPro" id="IPR016047">
    <property type="entry name" value="M23ase_b-sheet_dom"/>
</dbReference>